<accession>A0A6J7DDU4</accession>
<evidence type="ECO:0000313" key="1">
    <source>
        <dbReference type="EMBL" id="CAB4867428.1"/>
    </source>
</evidence>
<reference evidence="1" key="1">
    <citation type="submission" date="2020-05" db="EMBL/GenBank/DDBJ databases">
        <authorList>
            <person name="Chiriac C."/>
            <person name="Salcher M."/>
            <person name="Ghai R."/>
            <person name="Kavagutti S V."/>
        </authorList>
    </citation>
    <scope>NUCLEOTIDE SEQUENCE</scope>
</reference>
<gene>
    <name evidence="1" type="ORF">UFOPK3402_00521</name>
</gene>
<proteinExistence type="predicted"/>
<sequence length="42" mass="4504">MSYRTCITLTMTLGTPGRAGLTFAGTVTNRMNVSGEDHINSK</sequence>
<organism evidence="1">
    <name type="scientific">freshwater metagenome</name>
    <dbReference type="NCBI Taxonomy" id="449393"/>
    <lineage>
        <taxon>unclassified sequences</taxon>
        <taxon>metagenomes</taxon>
        <taxon>ecological metagenomes</taxon>
    </lineage>
</organism>
<name>A0A6J7DDU4_9ZZZZ</name>
<dbReference type="AlphaFoldDB" id="A0A6J7DDU4"/>
<dbReference type="EMBL" id="CAFBLS010000044">
    <property type="protein sequence ID" value="CAB4867428.1"/>
    <property type="molecule type" value="Genomic_DNA"/>
</dbReference>
<protein>
    <submittedName>
        <fullName evidence="1">Unannotated protein</fullName>
    </submittedName>
</protein>